<evidence type="ECO:0000259" key="2">
    <source>
        <dbReference type="PROSITE" id="PS51352"/>
    </source>
</evidence>
<evidence type="ECO:0000313" key="5">
    <source>
        <dbReference type="Proteomes" id="UP001378592"/>
    </source>
</evidence>
<dbReference type="PRINTS" id="PR00421">
    <property type="entry name" value="THIOREDOXIN"/>
</dbReference>
<accession>A0AAN9V9F1</accession>
<name>A0AAN9V9F1_9ORTH</name>
<feature type="domain" description="Thioredoxin" evidence="2">
    <location>
        <begin position="1"/>
        <end position="108"/>
    </location>
</feature>
<dbReference type="CDD" id="cd02947">
    <property type="entry name" value="TRX_family"/>
    <property type="match status" value="1"/>
</dbReference>
<dbReference type="PROSITE" id="PS51532">
    <property type="entry name" value="PITH"/>
    <property type="match status" value="1"/>
</dbReference>
<dbReference type="EMBL" id="JAZDUA010000469">
    <property type="protein sequence ID" value="KAK7792150.1"/>
    <property type="molecule type" value="Genomic_DNA"/>
</dbReference>
<sequence>MGTVRAITDDAHFNAELSAAGSKLVVVDFTATWCGPCQRIAPVFDQLARKYQRAIFLKVDVDKCSDTASSQGVQAMPTFILYKNKTKVDSVRGADATVLENKIQQYYGSENDDEADSTVGGHMDLLSFIHKQQCESLNEADEHPLAHCLNSGPGYLESDCDAQLIINLSFTQAVKVHSLKVKAPHDKGPKTIKLFINQPHTLDFDQADSNQAVQELQLTPSDLEGNPVNLRYVKFQNVQNIQLFIKDNQEDTDATQIDHLAIIGSPISTTNMGDFKRVAGKKGESH</sequence>
<keyword evidence="1" id="KW-1015">Disulfide bond</keyword>
<organism evidence="4 5">
    <name type="scientific">Gryllus longicercus</name>
    <dbReference type="NCBI Taxonomy" id="2509291"/>
    <lineage>
        <taxon>Eukaryota</taxon>
        <taxon>Metazoa</taxon>
        <taxon>Ecdysozoa</taxon>
        <taxon>Arthropoda</taxon>
        <taxon>Hexapoda</taxon>
        <taxon>Insecta</taxon>
        <taxon>Pterygota</taxon>
        <taxon>Neoptera</taxon>
        <taxon>Polyneoptera</taxon>
        <taxon>Orthoptera</taxon>
        <taxon>Ensifera</taxon>
        <taxon>Gryllidea</taxon>
        <taxon>Grylloidea</taxon>
        <taxon>Gryllidae</taxon>
        <taxon>Gryllinae</taxon>
        <taxon>Gryllus</taxon>
    </lineage>
</organism>
<evidence type="ECO:0008006" key="6">
    <source>
        <dbReference type="Google" id="ProtNLM"/>
    </source>
</evidence>
<dbReference type="InterPro" id="IPR013766">
    <property type="entry name" value="Thioredoxin_domain"/>
</dbReference>
<reference evidence="4 5" key="1">
    <citation type="submission" date="2024-03" db="EMBL/GenBank/DDBJ databases">
        <title>The genome assembly and annotation of the cricket Gryllus longicercus Weissman &amp; Gray.</title>
        <authorList>
            <person name="Szrajer S."/>
            <person name="Gray D."/>
            <person name="Ylla G."/>
        </authorList>
    </citation>
    <scope>NUCLEOTIDE SEQUENCE [LARGE SCALE GENOMIC DNA]</scope>
    <source>
        <strain evidence="4">DAG 2021-001</strain>
        <tissue evidence="4">Whole body minus gut</tissue>
    </source>
</reference>
<comment type="caution">
    <text evidence="4">The sequence shown here is derived from an EMBL/GenBank/DDBJ whole genome shotgun (WGS) entry which is preliminary data.</text>
</comment>
<dbReference type="GO" id="GO:0005737">
    <property type="term" value="C:cytoplasm"/>
    <property type="evidence" value="ECO:0007669"/>
    <property type="project" value="UniProtKB-ARBA"/>
</dbReference>
<dbReference type="InterPro" id="IPR010400">
    <property type="entry name" value="PITH_dom"/>
</dbReference>
<evidence type="ECO:0000313" key="4">
    <source>
        <dbReference type="EMBL" id="KAK7792150.1"/>
    </source>
</evidence>
<dbReference type="AlphaFoldDB" id="A0AAN9V9F1"/>
<dbReference type="Proteomes" id="UP001378592">
    <property type="component" value="Unassembled WGS sequence"/>
</dbReference>
<dbReference type="SUPFAM" id="SSF52833">
    <property type="entry name" value="Thioredoxin-like"/>
    <property type="match status" value="1"/>
</dbReference>
<feature type="domain" description="PITH" evidence="3">
    <location>
        <begin position="114"/>
        <end position="282"/>
    </location>
</feature>
<evidence type="ECO:0000256" key="1">
    <source>
        <dbReference type="ARBA" id="ARBA00023157"/>
    </source>
</evidence>
<dbReference type="InterPro" id="IPR036249">
    <property type="entry name" value="Thioredoxin-like_sf"/>
</dbReference>
<dbReference type="PROSITE" id="PS51352">
    <property type="entry name" value="THIOREDOXIN_2"/>
    <property type="match status" value="1"/>
</dbReference>
<dbReference type="InterPro" id="IPR008979">
    <property type="entry name" value="Galactose-bd-like_sf"/>
</dbReference>
<dbReference type="PANTHER" id="PTHR46115">
    <property type="entry name" value="THIOREDOXIN-LIKE PROTEIN 1"/>
    <property type="match status" value="1"/>
</dbReference>
<dbReference type="FunFam" id="3.40.30.10:FF:000245">
    <property type="entry name" value="Thioredoxin"/>
    <property type="match status" value="1"/>
</dbReference>
<dbReference type="InterPro" id="IPR037047">
    <property type="entry name" value="PITH_dom_sf"/>
</dbReference>
<dbReference type="Gene3D" id="3.40.30.10">
    <property type="entry name" value="Glutaredoxin"/>
    <property type="match status" value="1"/>
</dbReference>
<dbReference type="InterPro" id="IPR017937">
    <property type="entry name" value="Thioredoxin_CS"/>
</dbReference>
<dbReference type="PROSITE" id="PS00194">
    <property type="entry name" value="THIOREDOXIN_1"/>
    <property type="match status" value="1"/>
</dbReference>
<dbReference type="SUPFAM" id="SSF49785">
    <property type="entry name" value="Galactose-binding domain-like"/>
    <property type="match status" value="1"/>
</dbReference>
<evidence type="ECO:0000259" key="3">
    <source>
        <dbReference type="PROSITE" id="PS51532"/>
    </source>
</evidence>
<gene>
    <name evidence="4" type="ORF">R5R35_000417</name>
</gene>
<dbReference type="Pfam" id="PF00085">
    <property type="entry name" value="Thioredoxin"/>
    <property type="match status" value="1"/>
</dbReference>
<protein>
    <recommendedName>
        <fullName evidence="6">Thioredoxin-like protein 1</fullName>
    </recommendedName>
</protein>
<dbReference type="Gene3D" id="2.60.120.470">
    <property type="entry name" value="PITH domain"/>
    <property type="match status" value="1"/>
</dbReference>
<proteinExistence type="predicted"/>
<keyword evidence="5" id="KW-1185">Reference proteome</keyword>
<dbReference type="Pfam" id="PF06201">
    <property type="entry name" value="PITH"/>
    <property type="match status" value="1"/>
</dbReference>